<proteinExistence type="predicted"/>
<dbReference type="Pfam" id="PF20178">
    <property type="entry name" value="ToxA_N"/>
    <property type="match status" value="1"/>
</dbReference>
<feature type="domain" description="Dermonecrotic toxin N-terminal" evidence="1">
    <location>
        <begin position="365"/>
        <end position="602"/>
    </location>
</feature>
<dbReference type="RefSeq" id="WP_235874653.1">
    <property type="nucleotide sequence ID" value="NZ_OPYN01000232.1"/>
</dbReference>
<gene>
    <name evidence="2" type="ORF">JV551A3_V1_2320091</name>
</gene>
<comment type="caution">
    <text evidence="2">The sequence shown here is derived from an EMBL/GenBank/DDBJ whole genome shotgun (WGS) entry which is preliminary data.</text>
</comment>
<organism evidence="2 3">
    <name type="scientific">Pseudomonas inefficax</name>
    <dbReference type="NCBI Taxonomy" id="2078786"/>
    <lineage>
        <taxon>Bacteria</taxon>
        <taxon>Pseudomonadati</taxon>
        <taxon>Pseudomonadota</taxon>
        <taxon>Gammaproteobacteria</taxon>
        <taxon>Pseudomonadales</taxon>
        <taxon>Pseudomonadaceae</taxon>
        <taxon>Pseudomonas</taxon>
    </lineage>
</organism>
<dbReference type="Proteomes" id="UP000294335">
    <property type="component" value="Unassembled WGS sequence"/>
</dbReference>
<dbReference type="InterPro" id="IPR046673">
    <property type="entry name" value="ToxA_N"/>
</dbReference>
<sequence>MKHPAFDFQYAAARQFSDRPTLRQVASRQLLKVLLAELPWLAYVSPALSDADPLMLDSPDPDTPYWTTQSLLDRVLEALRGPGELDLEPIGERHHNLGLTADYRFAGSDSEFATRQLAGLSAPLNELLEQLPQRFCEAQLDYWRAKGSADVSRDSWLQLLLRTALLRGLPLQGLDKEEQACLRGLISGGKDQPLVFVVQAKLESGSLHFQEKLSNLLVMGESDARQMVLWCAPSGIVRSFASLSAFGEGLRDELAQRYSFDSLSWTRCSVEGNVFAQQVSLLLDGMFERFDLLRHKNFADIDELERCYARLSDPAAWFLRYENETAAVAPPPGIAASAPQDSFAWRAALLQLALHHMDADGVSALDGIPPLTEYARQKLSERIAEDHGDDTSPDDLLLDLYLANGVPGGAATGAGGGEPLVFVGSKTLTQFAIGNLASLKGAFIKQIRRKDGKASPAWLTAKAAAQLVTELDIGGQYPTYVAARLNDTTGRAERVMRFGKEWRSALLASALAGKLDKKVSETGLQCVVDFCAGHVDPQTPRMTIFPLAFRRSSTSTHKDAVRGMYVLFCAEPRRVLLYRPLYRQDTVREYASLAALLEHVQESSLLQTSILDWMEPGARSIYQQGGFTEPHIVSLGIDPYALPERPAPAMLDIKYWLNDLDERFYKANADLLIELADLQSVSTAESRWALLTEGAWLLFDVVTLAVRGPVATAAWLLQLLTSLQHDLTALEQGSDFDRPAAIADLLLNLSMVLLHAHQPNLEVSPEALPGTLSFEGSRAQTGAFGEVAVKPVEQALIPLVGQAIDFSWRGQHGFNWLPPAQRKQLQAMRSKVSIDGLRPLPEGVNAGLYRIDGNYYAAMSGDVYRVEVLSQGVRVVDGTGASGPWLTFINDVWRIDNGLRLAGGAPGGAARIAARFNAMHTQIARLDIEIANVRLNVASAGSDVVAAGRELETVQRLRSGLQSQIDSAPTEKLSGLQSLALKYDEKTATLKTRIVRARELVATSLEEAVRKGQDRLELLSTMLEAKYATQRRKGSWDPVLEEHKTTTRVDLIRDSQFVFNEFQILADYPQLSVLQSNLDGKPLAEVGEQYAALRDRLAIVADYQDRMLAMRIVLDDLLASSPDELVIPSVIPEHQQTVGQLIRERKFTTIQLRFHQVQNLADLALHLDAASGQQTVAAYREELVGLSLRSAADAHGELDLANLSAEDQVVILQEAWDEYSAALLNSARILRDGGELIEPAMLERYRQHVEQLKHDAGQRLVAALQQPAVEAAGKRVPYLVSTEQQRVVRNREGQLMIGTQVEIDGQPVVEVREAFSEEMLATFDLVEGQWVQRVSKRPSLTEDSAPSDLPMWVQALLDESTTVRAKASDYVENDIKGTLLAQLFDQQLEKLDKAVDVVRDAGGNDALIRSLERDADTLRHEKRLQLTTLYTDTKYPSAEALRFLHGEGLIRVEYTARQTMQDGSVFDEYRIVRLPSKRNLWAAHFHLPTHDANAEDFTVGHLKTWSQRRLSSRLAAIAGQRLHRGKLTLEQARGIIPFR</sequence>
<evidence type="ECO:0000313" key="3">
    <source>
        <dbReference type="Proteomes" id="UP000294335"/>
    </source>
</evidence>
<name>A0AAQ1PCV0_9PSED</name>
<reference evidence="2 3" key="1">
    <citation type="submission" date="2018-02" db="EMBL/GenBank/DDBJ databases">
        <authorList>
            <person name="Dubost A."/>
        </authorList>
    </citation>
    <scope>NUCLEOTIDE SEQUENCE [LARGE SCALE GENOMIC DNA]</scope>
    <source>
        <strain evidence="3">JV551A3</strain>
    </source>
</reference>
<dbReference type="EMBL" id="OPYN01000232">
    <property type="protein sequence ID" value="SPO64083.1"/>
    <property type="molecule type" value="Genomic_DNA"/>
</dbReference>
<protein>
    <recommendedName>
        <fullName evidence="1">Dermonecrotic toxin N-terminal domain-containing protein</fullName>
    </recommendedName>
</protein>
<keyword evidence="3" id="KW-1185">Reference proteome</keyword>
<accession>A0AAQ1PCV0</accession>
<evidence type="ECO:0000259" key="1">
    <source>
        <dbReference type="Pfam" id="PF20178"/>
    </source>
</evidence>
<evidence type="ECO:0000313" key="2">
    <source>
        <dbReference type="EMBL" id="SPO64083.1"/>
    </source>
</evidence>